<dbReference type="EMBL" id="LJOD01000003">
    <property type="protein sequence ID" value="KPE51942.1"/>
    <property type="molecule type" value="Genomic_DNA"/>
</dbReference>
<feature type="binding site" evidence="8">
    <location>
        <begin position="211"/>
        <end position="212"/>
    </location>
    <ligand>
        <name>D-glyceraldehyde 3-phosphate</name>
        <dbReference type="ChEBI" id="CHEBI:59776"/>
    </ligand>
</feature>
<dbReference type="CDD" id="cd18126">
    <property type="entry name" value="GAPDH_I_C"/>
    <property type="match status" value="1"/>
</dbReference>
<dbReference type="GO" id="GO:0051287">
    <property type="term" value="F:NAD binding"/>
    <property type="evidence" value="ECO:0007669"/>
    <property type="project" value="InterPro"/>
</dbReference>
<dbReference type="EC" id="1.2.1.-" evidence="12"/>
<gene>
    <name evidence="14" type="ORF">AOB46_06900</name>
</gene>
<keyword evidence="4 12" id="KW-0560">Oxidoreductase</keyword>
<comment type="caution">
    <text evidence="14">The sequence shown here is derived from an EMBL/GenBank/DDBJ whole genome shotgun (WGS) entry which is preliminary data.</text>
</comment>
<evidence type="ECO:0000256" key="6">
    <source>
        <dbReference type="ARBA" id="ARBA00047698"/>
    </source>
</evidence>
<dbReference type="Gene3D" id="3.30.360.10">
    <property type="entry name" value="Dihydrodipicolinate Reductase, domain 2"/>
    <property type="match status" value="1"/>
</dbReference>
<feature type="binding site" evidence="9">
    <location>
        <position position="316"/>
    </location>
    <ligand>
        <name>NAD(+)</name>
        <dbReference type="ChEBI" id="CHEBI:57540"/>
    </ligand>
</feature>
<feature type="binding site" evidence="9">
    <location>
        <position position="121"/>
    </location>
    <ligand>
        <name>NAD(+)</name>
        <dbReference type="ChEBI" id="CHEBI:57540"/>
    </ligand>
</feature>
<feature type="binding site" evidence="8">
    <location>
        <begin position="151"/>
        <end position="153"/>
    </location>
    <ligand>
        <name>D-glyceraldehyde 3-phosphate</name>
        <dbReference type="ChEBI" id="CHEBI:59776"/>
    </ligand>
</feature>
<protein>
    <recommendedName>
        <fullName evidence="12">Glyceraldehyde-3-phosphate dehydrogenase</fullName>
        <ecNumber evidence="12">1.2.1.-</ecNumber>
    </recommendedName>
</protein>
<evidence type="ECO:0000256" key="4">
    <source>
        <dbReference type="ARBA" id="ARBA00023002"/>
    </source>
</evidence>
<dbReference type="InterPro" id="IPR020828">
    <property type="entry name" value="GlycerAld_3-P_DH_NAD(P)-bd"/>
</dbReference>
<feature type="binding site" evidence="9">
    <location>
        <begin position="13"/>
        <end position="14"/>
    </location>
    <ligand>
        <name>NAD(+)</name>
        <dbReference type="ChEBI" id="CHEBI:57540"/>
    </ligand>
</feature>
<keyword evidence="9" id="KW-0547">Nucleotide-binding</keyword>
<dbReference type="Pfam" id="PF02800">
    <property type="entry name" value="Gp_dh_C"/>
    <property type="match status" value="1"/>
</dbReference>
<evidence type="ECO:0000256" key="11">
    <source>
        <dbReference type="RuleBase" id="RU000397"/>
    </source>
</evidence>
<dbReference type="OrthoDB" id="9803304at2"/>
<dbReference type="SUPFAM" id="SSF51735">
    <property type="entry name" value="NAD(P)-binding Rossmann-fold domains"/>
    <property type="match status" value="1"/>
</dbReference>
<feature type="binding site" evidence="8">
    <location>
        <position position="182"/>
    </location>
    <ligand>
        <name>D-glyceraldehyde 3-phosphate</name>
        <dbReference type="ChEBI" id="CHEBI:59776"/>
    </ligand>
</feature>
<evidence type="ECO:0000256" key="2">
    <source>
        <dbReference type="ARBA" id="ARBA00007406"/>
    </source>
</evidence>
<dbReference type="PRINTS" id="PR00078">
    <property type="entry name" value="G3PDHDRGNASE"/>
</dbReference>
<dbReference type="InterPro" id="IPR020830">
    <property type="entry name" value="GlycerAld_3-P_DH_AS"/>
</dbReference>
<reference evidence="14 15" key="1">
    <citation type="journal article" date="2015" name="Genom Data">
        <title>Draft genome sequence of a multidrug-resistant Chryseobacterium indologenes isolate from Malaysia.</title>
        <authorList>
            <person name="Yu C.Y."/>
            <person name="Ang G.Y."/>
            <person name="Cheng H.J."/>
            <person name="Cheong Y.M."/>
            <person name="Yin W.F."/>
            <person name="Chan K.G."/>
        </authorList>
    </citation>
    <scope>NUCLEOTIDE SEQUENCE [LARGE SCALE GENOMIC DNA]</scope>
    <source>
        <strain evidence="14 15">CI_885</strain>
    </source>
</reference>
<dbReference type="GO" id="GO:0004365">
    <property type="term" value="F:glyceraldehyde-3-phosphate dehydrogenase (NAD+) (phosphorylating) activity"/>
    <property type="evidence" value="ECO:0007669"/>
    <property type="project" value="UniProtKB-EC"/>
</dbReference>
<accession>A0A0N0IX60</accession>
<reference evidence="15" key="2">
    <citation type="submission" date="2015-09" db="EMBL/GenBank/DDBJ databases">
        <title>Draft genome sequence of a multidrug-resistant Chryseobacterium indologenes isolate from Malaysia.</title>
        <authorList>
            <person name="Yu C.Y."/>
            <person name="Ang G.Y."/>
            <person name="Chan K.-G."/>
        </authorList>
    </citation>
    <scope>NUCLEOTIDE SEQUENCE [LARGE SCALE GENOMIC DNA]</scope>
    <source>
        <strain evidence="15">CI_885</strain>
    </source>
</reference>
<comment type="function">
    <text evidence="1">Catalyzes the oxidative phosphorylation of glyceraldehyde 3-phosphate (G3P) to 1,3-bisphosphoglycerate (BPG) using the cofactor NAD. The first reaction step involves the formation of a hemiacetal intermediate between G3P and a cysteine residue, and this hemiacetal intermediate is then oxidized to a thioester, with concomitant reduction of NAD to NADH. The reduced NADH is then exchanged with the second NAD, and the thioester is attacked by a nucleophilic inorganic phosphate to produce BPG.</text>
</comment>
<dbReference type="CDD" id="cd05214">
    <property type="entry name" value="GAPDH_I_N"/>
    <property type="match status" value="1"/>
</dbReference>
<evidence type="ECO:0000256" key="7">
    <source>
        <dbReference type="PIRSR" id="PIRSR000149-1"/>
    </source>
</evidence>
<evidence type="ECO:0000256" key="3">
    <source>
        <dbReference type="ARBA" id="ARBA00011881"/>
    </source>
</evidence>
<keyword evidence="5 9" id="KW-0520">NAD</keyword>
<dbReference type="InterPro" id="IPR020829">
    <property type="entry name" value="GlycerAld_3-P_DH_cat"/>
</dbReference>
<dbReference type="AlphaFoldDB" id="A0A0N0IX60"/>
<dbReference type="FunFam" id="3.40.50.720:FF:000001">
    <property type="entry name" value="Glyceraldehyde-3-phosphate dehydrogenase"/>
    <property type="match status" value="1"/>
</dbReference>
<feature type="domain" description="Glyceraldehyde 3-phosphate dehydrogenase NAD(P) binding" evidence="13">
    <location>
        <begin position="4"/>
        <end position="152"/>
    </location>
</feature>
<evidence type="ECO:0000313" key="15">
    <source>
        <dbReference type="Proteomes" id="UP000037953"/>
    </source>
</evidence>
<evidence type="ECO:0000256" key="1">
    <source>
        <dbReference type="ARBA" id="ARBA00003501"/>
    </source>
</evidence>
<dbReference type="FunFam" id="3.30.360.10:FF:000001">
    <property type="entry name" value="Glyceraldehyde-3-phosphate dehydrogenase"/>
    <property type="match status" value="1"/>
</dbReference>
<evidence type="ECO:0000256" key="9">
    <source>
        <dbReference type="PIRSR" id="PIRSR000149-3"/>
    </source>
</evidence>
<comment type="similarity">
    <text evidence="2 11">Belongs to the glyceraldehyde-3-phosphate dehydrogenase family.</text>
</comment>
<dbReference type="Pfam" id="PF00044">
    <property type="entry name" value="Gp_dh_N"/>
    <property type="match status" value="1"/>
</dbReference>
<dbReference type="GO" id="GO:0006006">
    <property type="term" value="P:glucose metabolic process"/>
    <property type="evidence" value="ECO:0007669"/>
    <property type="project" value="InterPro"/>
</dbReference>
<dbReference type="PIRSF" id="PIRSF000149">
    <property type="entry name" value="GAP_DH"/>
    <property type="match status" value="1"/>
</dbReference>
<evidence type="ECO:0000256" key="12">
    <source>
        <dbReference type="RuleBase" id="RU361160"/>
    </source>
</evidence>
<evidence type="ECO:0000256" key="8">
    <source>
        <dbReference type="PIRSR" id="PIRSR000149-2"/>
    </source>
</evidence>
<feature type="binding site" evidence="9">
    <location>
        <position position="35"/>
    </location>
    <ligand>
        <name>NAD(+)</name>
        <dbReference type="ChEBI" id="CHEBI:57540"/>
    </ligand>
</feature>
<evidence type="ECO:0000259" key="13">
    <source>
        <dbReference type="SMART" id="SM00846"/>
    </source>
</evidence>
<comment type="catalytic activity">
    <reaction evidence="6">
        <text>D-glyceraldehyde 3-phosphate + phosphate + NAD(+) = (2R)-3-phospho-glyceroyl phosphate + NADH + H(+)</text>
        <dbReference type="Rhea" id="RHEA:10300"/>
        <dbReference type="ChEBI" id="CHEBI:15378"/>
        <dbReference type="ChEBI" id="CHEBI:43474"/>
        <dbReference type="ChEBI" id="CHEBI:57540"/>
        <dbReference type="ChEBI" id="CHEBI:57604"/>
        <dbReference type="ChEBI" id="CHEBI:57945"/>
        <dbReference type="ChEBI" id="CHEBI:59776"/>
        <dbReference type="EC" id="1.2.1.12"/>
    </reaction>
</comment>
<name>A0A0N0IX60_CHRID</name>
<dbReference type="Proteomes" id="UP000037953">
    <property type="component" value="Unassembled WGS sequence"/>
</dbReference>
<dbReference type="InterPro" id="IPR036291">
    <property type="entry name" value="NAD(P)-bd_dom_sf"/>
</dbReference>
<dbReference type="PROSITE" id="PS00071">
    <property type="entry name" value="GAPDH"/>
    <property type="match status" value="1"/>
</dbReference>
<dbReference type="GO" id="GO:0050661">
    <property type="term" value="F:NADP binding"/>
    <property type="evidence" value="ECO:0007669"/>
    <property type="project" value="InterPro"/>
</dbReference>
<evidence type="ECO:0000313" key="14">
    <source>
        <dbReference type="EMBL" id="KPE51942.1"/>
    </source>
</evidence>
<dbReference type="SMART" id="SM00846">
    <property type="entry name" value="Gp_dh_N"/>
    <property type="match status" value="1"/>
</dbReference>
<sequence length="334" mass="36052">MSTIKVGINGFGRIGRLVFRAMTERDNIEVVGINDLINAEYMAYMLKYDSVHGIFPGEVSVEGNDLVVNGKKIRVTAEKDPNNLKWNEIGADYIVESTGLFLSKDSAQAHINAGAKKVILSAPSKDDTPMFVMGVNHKELTDDIKILSNASCTTNCLAPLAKVIHDKFGIVEGLMTTVHATTATQKTVDGPSMKDWRGGRAALNNIIPSSTGAAKAVGKVIPSLNGKLTGMSFRVPTVDVSVVDLTVRLEKATSYDEICAAIKEASEGELKGILGYTEDAVVSQDFVGDKRTSIFDKDAGIMLSPNFVKLVSWYDNEMGYSNKLVDMLVHAASL</sequence>
<dbReference type="PANTHER" id="PTHR10836:SF76">
    <property type="entry name" value="GLYCERALDEHYDE-3-PHOSPHATE DEHYDROGENASE-RELATED"/>
    <property type="match status" value="1"/>
</dbReference>
<dbReference type="PATRIC" id="fig|253.9.peg.3060"/>
<feature type="active site" description="Nucleophile" evidence="7">
    <location>
        <position position="152"/>
    </location>
</feature>
<feature type="site" description="Activates thiol group during catalysis" evidence="10">
    <location>
        <position position="179"/>
    </location>
</feature>
<dbReference type="RefSeq" id="WP_062697648.1">
    <property type="nucleotide sequence ID" value="NZ_LJOD01000003.1"/>
</dbReference>
<dbReference type="InterPro" id="IPR006424">
    <property type="entry name" value="Glyceraldehyde-3-P_DH_1"/>
</dbReference>
<evidence type="ECO:0000256" key="10">
    <source>
        <dbReference type="PIRSR" id="PIRSR000149-4"/>
    </source>
</evidence>
<organism evidence="14 15">
    <name type="scientific">Chryseobacterium indologenes</name>
    <name type="common">Flavobacterium indologenes</name>
    <dbReference type="NCBI Taxonomy" id="253"/>
    <lineage>
        <taxon>Bacteria</taxon>
        <taxon>Pseudomonadati</taxon>
        <taxon>Bacteroidota</taxon>
        <taxon>Flavobacteriia</taxon>
        <taxon>Flavobacteriales</taxon>
        <taxon>Weeksellaceae</taxon>
        <taxon>Chryseobacterium group</taxon>
        <taxon>Chryseobacterium</taxon>
    </lineage>
</organism>
<dbReference type="InterPro" id="IPR020831">
    <property type="entry name" value="GlycerAld/Erythrose_P_DH"/>
</dbReference>
<evidence type="ECO:0000256" key="5">
    <source>
        <dbReference type="ARBA" id="ARBA00023027"/>
    </source>
</evidence>
<feature type="binding site" evidence="8">
    <location>
        <position position="234"/>
    </location>
    <ligand>
        <name>D-glyceraldehyde 3-phosphate</name>
        <dbReference type="ChEBI" id="CHEBI:59776"/>
    </ligand>
</feature>
<proteinExistence type="inferred from homology"/>
<dbReference type="NCBIfam" id="TIGR01534">
    <property type="entry name" value="GAPDH-I"/>
    <property type="match status" value="1"/>
</dbReference>
<dbReference type="PANTHER" id="PTHR10836">
    <property type="entry name" value="GLYCERALDEHYDE 3-PHOSPHATE DEHYDROGENASE"/>
    <property type="match status" value="1"/>
</dbReference>
<comment type="subunit">
    <text evidence="3">Homotetramer.</text>
</comment>
<dbReference type="Gene3D" id="3.40.50.720">
    <property type="entry name" value="NAD(P)-binding Rossmann-like Domain"/>
    <property type="match status" value="1"/>
</dbReference>
<dbReference type="SUPFAM" id="SSF55347">
    <property type="entry name" value="Glyceraldehyde-3-phosphate dehydrogenase-like, C-terminal domain"/>
    <property type="match status" value="1"/>
</dbReference>